<dbReference type="AlphaFoldDB" id="A0A366H0I3"/>
<reference evidence="2 3" key="1">
    <citation type="submission" date="2018-06" db="EMBL/GenBank/DDBJ databases">
        <title>Genomic Encyclopedia of Type Strains, Phase IV (KMG-IV): sequencing the most valuable type-strain genomes for metagenomic binning, comparative biology and taxonomic classification.</title>
        <authorList>
            <person name="Goeker M."/>
        </authorList>
    </citation>
    <scope>NUCLEOTIDE SEQUENCE [LARGE SCALE GENOMIC DNA]</scope>
    <source>
        <strain evidence="2 3">DSM 25532</strain>
    </source>
</reference>
<keyword evidence="3" id="KW-1185">Reference proteome</keyword>
<dbReference type="Proteomes" id="UP000253426">
    <property type="component" value="Unassembled WGS sequence"/>
</dbReference>
<keyword evidence="1" id="KW-1133">Transmembrane helix</keyword>
<evidence type="ECO:0000313" key="2">
    <source>
        <dbReference type="EMBL" id="RBP35206.1"/>
    </source>
</evidence>
<dbReference type="EMBL" id="QNRR01000024">
    <property type="protein sequence ID" value="RBP35206.1"/>
    <property type="molecule type" value="Genomic_DNA"/>
</dbReference>
<comment type="caution">
    <text evidence="2">The sequence shown here is derived from an EMBL/GenBank/DDBJ whole genome shotgun (WGS) entry which is preliminary data.</text>
</comment>
<sequence>MDSSGFFIIFVLFALFAVVFRLVAGTFDGERVESYIQDMGGQLLDKSWDPFGPGWFGEKDSRIYAIVYRDRLGHVHRAHVKTSMLSGVYLTNDEIITDPQAAPAEAGRPVYSAESIEREKAQLRKRLADLEELSRRDGPRTERLG</sequence>
<name>A0A366H0I3_9BACT</name>
<dbReference type="RefSeq" id="WP_113962415.1">
    <property type="nucleotide sequence ID" value="NZ_QNRR01000024.1"/>
</dbReference>
<proteinExistence type="predicted"/>
<keyword evidence="1" id="KW-0812">Transmembrane</keyword>
<evidence type="ECO:0000313" key="3">
    <source>
        <dbReference type="Proteomes" id="UP000253426"/>
    </source>
</evidence>
<keyword evidence="1" id="KW-0472">Membrane</keyword>
<protein>
    <submittedName>
        <fullName evidence="2">Uncharacterized protein</fullName>
    </submittedName>
</protein>
<evidence type="ECO:0000256" key="1">
    <source>
        <dbReference type="SAM" id="Phobius"/>
    </source>
</evidence>
<organism evidence="2 3">
    <name type="scientific">Roseimicrobium gellanilyticum</name>
    <dbReference type="NCBI Taxonomy" id="748857"/>
    <lineage>
        <taxon>Bacteria</taxon>
        <taxon>Pseudomonadati</taxon>
        <taxon>Verrucomicrobiota</taxon>
        <taxon>Verrucomicrobiia</taxon>
        <taxon>Verrucomicrobiales</taxon>
        <taxon>Verrucomicrobiaceae</taxon>
        <taxon>Roseimicrobium</taxon>
    </lineage>
</organism>
<feature type="transmembrane region" description="Helical" evidence="1">
    <location>
        <begin position="6"/>
        <end position="24"/>
    </location>
</feature>
<dbReference type="OrthoDB" id="200242at2"/>
<accession>A0A366H0I3</accession>
<gene>
    <name evidence="2" type="ORF">DES53_1246</name>
</gene>